<name>A0ABS7B0R9_9ACTN</name>
<reference evidence="2 3" key="1">
    <citation type="journal article" date="2013" name="Antonie Van Leeuwenhoek">
        <title>Actinoplanes hulinensis sp. nov., a novel actinomycete isolated from soybean root (Glycine max (L.) Merr).</title>
        <authorList>
            <person name="Shen Y."/>
            <person name="Liu C."/>
            <person name="Wang X."/>
            <person name="Zhao J."/>
            <person name="Jia F."/>
            <person name="Zhang Y."/>
            <person name="Wang L."/>
            <person name="Yang D."/>
            <person name="Xiang W."/>
        </authorList>
    </citation>
    <scope>NUCLEOTIDE SEQUENCE [LARGE SCALE GENOMIC DNA]</scope>
    <source>
        <strain evidence="2 3">NEAU-M9</strain>
    </source>
</reference>
<evidence type="ECO:0000313" key="2">
    <source>
        <dbReference type="EMBL" id="MBW6434512.1"/>
    </source>
</evidence>
<feature type="region of interest" description="Disordered" evidence="1">
    <location>
        <begin position="1"/>
        <end position="64"/>
    </location>
</feature>
<feature type="compositionally biased region" description="Pro residues" evidence="1">
    <location>
        <begin position="201"/>
        <end position="213"/>
    </location>
</feature>
<dbReference type="Proteomes" id="UP001519863">
    <property type="component" value="Unassembled WGS sequence"/>
</dbReference>
<evidence type="ECO:0000256" key="1">
    <source>
        <dbReference type="SAM" id="MobiDB-lite"/>
    </source>
</evidence>
<dbReference type="RefSeq" id="WP_220143973.1">
    <property type="nucleotide sequence ID" value="NZ_JAHXZI010000005.1"/>
</dbReference>
<organism evidence="2 3">
    <name type="scientific">Actinoplanes hulinensis</name>
    <dbReference type="NCBI Taxonomy" id="1144547"/>
    <lineage>
        <taxon>Bacteria</taxon>
        <taxon>Bacillati</taxon>
        <taxon>Actinomycetota</taxon>
        <taxon>Actinomycetes</taxon>
        <taxon>Micromonosporales</taxon>
        <taxon>Micromonosporaceae</taxon>
        <taxon>Actinoplanes</taxon>
    </lineage>
</organism>
<protein>
    <submittedName>
        <fullName evidence="2">Uncharacterized protein</fullName>
    </submittedName>
</protein>
<proteinExistence type="predicted"/>
<comment type="caution">
    <text evidence="2">The sequence shown here is derived from an EMBL/GenBank/DDBJ whole genome shotgun (WGS) entry which is preliminary data.</text>
</comment>
<keyword evidence="3" id="KW-1185">Reference proteome</keyword>
<sequence length="213" mass="22967">MVPAEPGQTAQPPVLIRNAVLTPDSEPDHRWRLSYRSPRDAGRLASVTRPSDQPGSDGSGTPAAALARRENAEALASELRDLPVSVWPVRSRGAVSSYVVFMEDEIALADLVVVLWDIARSGPFPPEVTVQSGVAGTVVLVHGPDFSVAGRSGGPVLVVSDRIHRVLRIDRDPSWQQELSALIGELIAVGQGSEPFDESMLPPPPPMPWHRDR</sequence>
<dbReference type="EMBL" id="JAHXZI010000005">
    <property type="protein sequence ID" value="MBW6434512.1"/>
    <property type="molecule type" value="Genomic_DNA"/>
</dbReference>
<evidence type="ECO:0000313" key="3">
    <source>
        <dbReference type="Proteomes" id="UP001519863"/>
    </source>
</evidence>
<gene>
    <name evidence="2" type="ORF">KZ829_12295</name>
</gene>
<feature type="compositionally biased region" description="Basic and acidic residues" evidence="1">
    <location>
        <begin position="26"/>
        <end position="42"/>
    </location>
</feature>
<feature type="region of interest" description="Disordered" evidence="1">
    <location>
        <begin position="193"/>
        <end position="213"/>
    </location>
</feature>
<accession>A0ABS7B0R9</accession>